<dbReference type="AlphaFoldDB" id="A0A381RBU7"/>
<dbReference type="InterPro" id="IPR036890">
    <property type="entry name" value="HATPase_C_sf"/>
</dbReference>
<accession>A0A381RBU7</accession>
<evidence type="ECO:0000313" key="1">
    <source>
        <dbReference type="EMBL" id="SUZ89120.1"/>
    </source>
</evidence>
<sequence length="288" mass="31134">MDFQTSDALFADTSEAGGERVLFDGRHLRWVDPNGMVGLLAAGSVARDRSGEAPVLELGTAGDVKSYLGRMGFFQAAEGIFQAGTAFPRRSSGPSDVLLEITPITTNSDVHDVVDRVQKRAGAILPNTLGYPPTSVVQFSVILSEVCQNILEHADAPGWVAAQSYNWSKRLGRHVVIISVADLGRGFRGSLSDQHSARFGDRWGDATALEAAFIHGLTRFPDSGRGQGIQQIRKQVGRWDGLISIRSGTARIADVPQWFVAPPLEEGLSDFPGCQINIVLPEQVDHED</sequence>
<organism evidence="1">
    <name type="scientific">marine metagenome</name>
    <dbReference type="NCBI Taxonomy" id="408172"/>
    <lineage>
        <taxon>unclassified sequences</taxon>
        <taxon>metagenomes</taxon>
        <taxon>ecological metagenomes</taxon>
    </lineage>
</organism>
<name>A0A381RBU7_9ZZZZ</name>
<reference evidence="1" key="1">
    <citation type="submission" date="2018-05" db="EMBL/GenBank/DDBJ databases">
        <authorList>
            <person name="Lanie J.A."/>
            <person name="Ng W.-L."/>
            <person name="Kazmierczak K.M."/>
            <person name="Andrzejewski T.M."/>
            <person name="Davidsen T.M."/>
            <person name="Wayne K.J."/>
            <person name="Tettelin H."/>
            <person name="Glass J.I."/>
            <person name="Rusch D."/>
            <person name="Podicherti R."/>
            <person name="Tsui H.-C.T."/>
            <person name="Winkler M.E."/>
        </authorList>
    </citation>
    <scope>NUCLEOTIDE SEQUENCE</scope>
</reference>
<proteinExistence type="predicted"/>
<protein>
    <recommendedName>
        <fullName evidence="2">STAS domain-containing protein</fullName>
    </recommendedName>
</protein>
<gene>
    <name evidence="1" type="ORF">METZ01_LOCUS41974</name>
</gene>
<dbReference type="Gene3D" id="3.30.565.10">
    <property type="entry name" value="Histidine kinase-like ATPase, C-terminal domain"/>
    <property type="match status" value="1"/>
</dbReference>
<dbReference type="EMBL" id="UINC01001804">
    <property type="protein sequence ID" value="SUZ89120.1"/>
    <property type="molecule type" value="Genomic_DNA"/>
</dbReference>
<dbReference type="SUPFAM" id="SSF55874">
    <property type="entry name" value="ATPase domain of HSP90 chaperone/DNA topoisomerase II/histidine kinase"/>
    <property type="match status" value="1"/>
</dbReference>
<evidence type="ECO:0008006" key="2">
    <source>
        <dbReference type="Google" id="ProtNLM"/>
    </source>
</evidence>